<organism evidence="4 5">
    <name type="scientific">Streptomyces gardneri</name>
    <dbReference type="NCBI Taxonomy" id="66892"/>
    <lineage>
        <taxon>Bacteria</taxon>
        <taxon>Bacillati</taxon>
        <taxon>Actinomycetota</taxon>
        <taxon>Actinomycetes</taxon>
        <taxon>Kitasatosporales</taxon>
        <taxon>Streptomycetaceae</taxon>
        <taxon>Streptomyces</taxon>
    </lineage>
</organism>
<evidence type="ECO:0000256" key="1">
    <source>
        <dbReference type="ARBA" id="ARBA00006484"/>
    </source>
</evidence>
<dbReference type="SMART" id="SM00822">
    <property type="entry name" value="PKS_KR"/>
    <property type="match status" value="1"/>
</dbReference>
<sequence length="257" mass="26990">MGKYAGKKAVVIGGTHGMGLAMVQGLLDGGAEVLLTGRNKDNIETARKDLDGKAVHVLRSDVASMDDIAELGAEVEKKLGRVDSVFVNVGYAALEPIALVTEETYDRQFGVNTKGVFFTVQKLAPLMNDNGSIVFTTSIANVTGTPGMGVYSGAKAAVRSFAQVFAAELLPRGIRVNSVSPGFIHTPTMGIADATAEERAILSAVGDELTPMKRHGTPEEVATAALFFAFDATFTTGVELVVDGGLTQHIQPVPPQQ</sequence>
<dbReference type="Gene3D" id="3.40.50.720">
    <property type="entry name" value="NAD(P)-binding Rossmann-like Domain"/>
    <property type="match status" value="1"/>
</dbReference>
<dbReference type="PANTHER" id="PTHR43669:SF3">
    <property type="entry name" value="ALCOHOL DEHYDROGENASE, PUTATIVE (AFU_ORTHOLOGUE AFUA_3G03445)-RELATED"/>
    <property type="match status" value="1"/>
</dbReference>
<proteinExistence type="inferred from homology"/>
<dbReference type="GO" id="GO:0016491">
    <property type="term" value="F:oxidoreductase activity"/>
    <property type="evidence" value="ECO:0007669"/>
    <property type="project" value="UniProtKB-KW"/>
</dbReference>
<protein>
    <submittedName>
        <fullName evidence="4">Oxidoreductase</fullName>
    </submittedName>
</protein>
<evidence type="ECO:0000313" key="4">
    <source>
        <dbReference type="EMBL" id="GEB61708.1"/>
    </source>
</evidence>
<dbReference type="OrthoDB" id="9803333at2"/>
<keyword evidence="2" id="KW-0560">Oxidoreductase</keyword>
<dbReference type="GeneID" id="95694063"/>
<dbReference type="FunFam" id="3.40.50.720:FF:000084">
    <property type="entry name" value="Short-chain dehydrogenase reductase"/>
    <property type="match status" value="1"/>
</dbReference>
<dbReference type="PRINTS" id="PR00081">
    <property type="entry name" value="GDHRDH"/>
</dbReference>
<dbReference type="CDD" id="cd05233">
    <property type="entry name" value="SDR_c"/>
    <property type="match status" value="1"/>
</dbReference>
<dbReference type="InterPro" id="IPR036291">
    <property type="entry name" value="NAD(P)-bd_dom_sf"/>
</dbReference>
<dbReference type="InterPro" id="IPR002347">
    <property type="entry name" value="SDR_fam"/>
</dbReference>
<accession>A0A4Y3RX91</accession>
<feature type="domain" description="Ketoreductase" evidence="3">
    <location>
        <begin position="7"/>
        <end position="182"/>
    </location>
</feature>
<dbReference type="RefSeq" id="WP_055639917.1">
    <property type="nucleotide sequence ID" value="NZ_BJMN01000064.1"/>
</dbReference>
<comment type="caution">
    <text evidence="4">The sequence shown here is derived from an EMBL/GenBank/DDBJ whole genome shotgun (WGS) entry which is preliminary data.</text>
</comment>
<dbReference type="PANTHER" id="PTHR43669">
    <property type="entry name" value="5-KETO-D-GLUCONATE 5-REDUCTASE"/>
    <property type="match status" value="1"/>
</dbReference>
<dbReference type="SUPFAM" id="SSF51735">
    <property type="entry name" value="NAD(P)-binding Rossmann-fold domains"/>
    <property type="match status" value="1"/>
</dbReference>
<name>A0A4Y3RX91_9ACTN</name>
<comment type="similarity">
    <text evidence="1">Belongs to the short-chain dehydrogenases/reductases (SDR) family.</text>
</comment>
<dbReference type="PROSITE" id="PS00061">
    <property type="entry name" value="ADH_SHORT"/>
    <property type="match status" value="1"/>
</dbReference>
<evidence type="ECO:0000256" key="2">
    <source>
        <dbReference type="ARBA" id="ARBA00023002"/>
    </source>
</evidence>
<gene>
    <name evidence="4" type="ORF">SGA01_73130</name>
</gene>
<evidence type="ECO:0000313" key="5">
    <source>
        <dbReference type="Proteomes" id="UP000315226"/>
    </source>
</evidence>
<dbReference type="Proteomes" id="UP000315226">
    <property type="component" value="Unassembled WGS sequence"/>
</dbReference>
<dbReference type="InterPro" id="IPR057326">
    <property type="entry name" value="KR_dom"/>
</dbReference>
<dbReference type="InterPro" id="IPR020904">
    <property type="entry name" value="Sc_DH/Rdtase_CS"/>
</dbReference>
<keyword evidence="5" id="KW-1185">Reference proteome</keyword>
<dbReference type="AlphaFoldDB" id="A0A4Y3RX91"/>
<dbReference type="Pfam" id="PF13561">
    <property type="entry name" value="adh_short_C2"/>
    <property type="match status" value="1"/>
</dbReference>
<evidence type="ECO:0000259" key="3">
    <source>
        <dbReference type="SMART" id="SM00822"/>
    </source>
</evidence>
<dbReference type="EMBL" id="BJMN01000064">
    <property type="protein sequence ID" value="GEB61708.1"/>
    <property type="molecule type" value="Genomic_DNA"/>
</dbReference>
<reference evidence="4 5" key="1">
    <citation type="submission" date="2019-06" db="EMBL/GenBank/DDBJ databases">
        <title>Whole genome shotgun sequence of Streptomyces gardneri NBRC 12865.</title>
        <authorList>
            <person name="Hosoyama A."/>
            <person name="Uohara A."/>
            <person name="Ohji S."/>
            <person name="Ichikawa N."/>
        </authorList>
    </citation>
    <scope>NUCLEOTIDE SEQUENCE [LARGE SCALE GENOMIC DNA]</scope>
    <source>
        <strain evidence="4 5">NBRC 12865</strain>
    </source>
</reference>